<feature type="compositionally biased region" description="Basic and acidic residues" evidence="1">
    <location>
        <begin position="82"/>
        <end position="96"/>
    </location>
</feature>
<sequence length="281" mass="31082">GPDRRCGQDRARCDPVPPRLRLPGAPDRRRRPGRRLRRLRGGVRRRPVPGRPAGLRPDRRRPPRRRRGRPPGGHPGSGPVPGEHDLHRQHGDELQRVRRRPAARDQPGGLGLQRDHLRTAVRHPTALRPDRRGALSAPHQHLRPVQGGGGDHGGALRRVDRRHLHRAAAVQRARGGRLRQGGGLPVGLRPAPLEPVGLRRRAGRRPGLRALPGGRPDGRAQLRHRGRRHLDGGDQRRAAGRPVPRGAGARRRGRARHAAGDRQRPQAARIPAAAQLARRPL</sequence>
<feature type="compositionally biased region" description="Low complexity" evidence="1">
    <location>
        <begin position="265"/>
        <end position="281"/>
    </location>
</feature>
<feature type="compositionally biased region" description="Basic residues" evidence="1">
    <location>
        <begin position="58"/>
        <end position="69"/>
    </location>
</feature>
<protein>
    <submittedName>
        <fullName evidence="2">UDP-glucose 4-epimerase</fullName>
        <ecNumber evidence="2">5.1.3.2</ecNumber>
    </submittedName>
</protein>
<feature type="non-terminal residue" evidence="2">
    <location>
        <position position="281"/>
    </location>
</feature>
<dbReference type="AlphaFoldDB" id="A0A6J4KDM4"/>
<reference evidence="2" key="1">
    <citation type="submission" date="2020-02" db="EMBL/GenBank/DDBJ databases">
        <authorList>
            <person name="Meier V. D."/>
        </authorList>
    </citation>
    <scope>NUCLEOTIDE SEQUENCE</scope>
    <source>
        <strain evidence="2">AVDCRST_MAG61</strain>
    </source>
</reference>
<feature type="region of interest" description="Disordered" evidence="1">
    <location>
        <begin position="169"/>
        <end position="281"/>
    </location>
</feature>
<feature type="compositionally biased region" description="Basic residues" evidence="1">
    <location>
        <begin position="28"/>
        <end position="48"/>
    </location>
</feature>
<feature type="compositionally biased region" description="Basic residues" evidence="1">
    <location>
        <begin position="198"/>
        <end position="207"/>
    </location>
</feature>
<evidence type="ECO:0000313" key="2">
    <source>
        <dbReference type="EMBL" id="CAA9301958.1"/>
    </source>
</evidence>
<gene>
    <name evidence="2" type="ORF">AVDCRST_MAG61-1070</name>
</gene>
<feature type="compositionally biased region" description="Basic and acidic residues" evidence="1">
    <location>
        <begin position="1"/>
        <end position="13"/>
    </location>
</feature>
<keyword evidence="2" id="KW-0413">Isomerase</keyword>
<name>A0A6J4KDM4_9ACTN</name>
<dbReference type="EC" id="5.1.3.2" evidence="2"/>
<organism evidence="2">
    <name type="scientific">uncultured Friedmanniella sp</name>
    <dbReference type="NCBI Taxonomy" id="335381"/>
    <lineage>
        <taxon>Bacteria</taxon>
        <taxon>Bacillati</taxon>
        <taxon>Actinomycetota</taxon>
        <taxon>Actinomycetes</taxon>
        <taxon>Propionibacteriales</taxon>
        <taxon>Nocardioidaceae</taxon>
        <taxon>Friedmanniella</taxon>
        <taxon>environmental samples</taxon>
    </lineage>
</organism>
<proteinExistence type="predicted"/>
<evidence type="ECO:0000256" key="1">
    <source>
        <dbReference type="SAM" id="MobiDB-lite"/>
    </source>
</evidence>
<dbReference type="EMBL" id="CADCTT010000166">
    <property type="protein sequence ID" value="CAA9301958.1"/>
    <property type="molecule type" value="Genomic_DNA"/>
</dbReference>
<accession>A0A6J4KDM4</accession>
<feature type="non-terminal residue" evidence="2">
    <location>
        <position position="1"/>
    </location>
</feature>
<feature type="region of interest" description="Disordered" evidence="1">
    <location>
        <begin position="1"/>
        <end position="152"/>
    </location>
</feature>
<feature type="compositionally biased region" description="Basic residues" evidence="1">
    <location>
        <begin position="248"/>
        <end position="257"/>
    </location>
</feature>
<dbReference type="GO" id="GO:0003978">
    <property type="term" value="F:UDP-glucose 4-epimerase activity"/>
    <property type="evidence" value="ECO:0007669"/>
    <property type="project" value="UniProtKB-EC"/>
</dbReference>